<dbReference type="InterPro" id="IPR011990">
    <property type="entry name" value="TPR-like_helical_dom_sf"/>
</dbReference>
<evidence type="ECO:0000256" key="18">
    <source>
        <dbReference type="SAM" id="Phobius"/>
    </source>
</evidence>
<feature type="signal peptide" evidence="19">
    <location>
        <begin position="1"/>
        <end position="21"/>
    </location>
</feature>
<dbReference type="PANTHER" id="PTHR11920:SF335">
    <property type="entry name" value="GUANYLATE CYCLASE"/>
    <property type="match status" value="1"/>
</dbReference>
<comment type="catalytic activity">
    <reaction evidence="1">
        <text>ATP = 3',5'-cyclic AMP + diphosphate</text>
        <dbReference type="Rhea" id="RHEA:15389"/>
        <dbReference type="ChEBI" id="CHEBI:30616"/>
        <dbReference type="ChEBI" id="CHEBI:33019"/>
        <dbReference type="ChEBI" id="CHEBI:58165"/>
        <dbReference type="EC" id="4.6.1.1"/>
    </reaction>
</comment>
<evidence type="ECO:0000256" key="8">
    <source>
        <dbReference type="ARBA" id="ARBA00022840"/>
    </source>
</evidence>
<dbReference type="CDD" id="cd07302">
    <property type="entry name" value="CHD"/>
    <property type="match status" value="1"/>
</dbReference>
<evidence type="ECO:0000256" key="14">
    <source>
        <dbReference type="ARBA" id="ARBA00032597"/>
    </source>
</evidence>
<dbReference type="FunFam" id="3.30.70.1230:FF:000033">
    <property type="entry name" value="Adenylate cyclase"/>
    <property type="match status" value="1"/>
</dbReference>
<comment type="subcellular location">
    <subcellularLocation>
        <location evidence="2">Membrane</location>
    </subcellularLocation>
</comment>
<dbReference type="AlphaFoldDB" id="F4KQ49"/>
<dbReference type="Proteomes" id="UP000008461">
    <property type="component" value="Chromosome"/>
</dbReference>
<dbReference type="GO" id="GO:0004016">
    <property type="term" value="F:adenylate cyclase activity"/>
    <property type="evidence" value="ECO:0007669"/>
    <property type="project" value="UniProtKB-EC"/>
</dbReference>
<gene>
    <name evidence="21" type="ordered locus">Halhy_6391</name>
</gene>
<dbReference type="InterPro" id="IPR018297">
    <property type="entry name" value="A/G_cyclase_CS"/>
</dbReference>
<evidence type="ECO:0000256" key="16">
    <source>
        <dbReference type="ARBA" id="ARBA00064436"/>
    </source>
</evidence>
<dbReference type="SUPFAM" id="SSF48452">
    <property type="entry name" value="TPR-like"/>
    <property type="match status" value="1"/>
</dbReference>
<dbReference type="STRING" id="760192.Halhy_6391"/>
<dbReference type="Gene3D" id="3.30.70.1230">
    <property type="entry name" value="Nucleotide cyclase"/>
    <property type="match status" value="1"/>
</dbReference>
<dbReference type="GO" id="GO:0005524">
    <property type="term" value="F:ATP binding"/>
    <property type="evidence" value="ECO:0007669"/>
    <property type="project" value="UniProtKB-KW"/>
</dbReference>
<keyword evidence="6" id="KW-0479">Metal-binding</keyword>
<sequence>MTMKPILIVFSLLFYSSFFFAQSSGDDLADKKTQLNQYLSQAEQLTAQGNYVQAAELSSKAVDIATQLYDFTYLATALNVHGKALNGMGGKQKVKAVAELEKSLQFAKSKKMADLQRENLEILAIIARERGKDRDLKEYTDQLSALNGVAVPLPPKAPTVVLEKGVLKEENAKLYEQVAILSSELSNSHMTKSQSVQSLDRERRKLVDIISSQQEAIQDMNEKQAKAALLLLQQKKMVDSLSFLKAVDSIQLASKQADLDKKEAELGLKKSERNLILLFAVLILLITVGLYNRFVDIKRNHAVLEEKNKIIQEERQRSETLLLNILPASIAEELKKHGQAHTRRYDSVSVLFADFKNFTNIAERLTPEELVSELDLCFKAFDKIVGKYDLEKIKTIGDAYMCAGGLPDPFQAPPVKVIQAAFDMQNYLEVLKGQRIAEGRPYFEARIGIHTGPIIAGVVGEKKFAYDIWGDTVNVAARMESSSDAGKVNISASTYQLVKDQFKCEYRGKISVKNKGEVEMYWVEN</sequence>
<evidence type="ECO:0000256" key="2">
    <source>
        <dbReference type="ARBA" id="ARBA00004370"/>
    </source>
</evidence>
<keyword evidence="8" id="KW-0067">ATP-binding</keyword>
<dbReference type="GO" id="GO:0035556">
    <property type="term" value="P:intracellular signal transduction"/>
    <property type="evidence" value="ECO:0007669"/>
    <property type="project" value="InterPro"/>
</dbReference>
<keyword evidence="13 17" id="KW-0456">Lyase</keyword>
<dbReference type="HOGENOM" id="CLU_518529_0_0_10"/>
<dbReference type="eggNOG" id="COG2114">
    <property type="taxonomic scope" value="Bacteria"/>
</dbReference>
<evidence type="ECO:0000256" key="17">
    <source>
        <dbReference type="RuleBase" id="RU000405"/>
    </source>
</evidence>
<proteinExistence type="inferred from homology"/>
<feature type="transmembrane region" description="Helical" evidence="18">
    <location>
        <begin position="275"/>
        <end position="294"/>
    </location>
</feature>
<keyword evidence="19" id="KW-0732">Signal</keyword>
<accession>F4KQ49</accession>
<dbReference type="SUPFAM" id="SSF55073">
    <property type="entry name" value="Nucleotide cyclase"/>
    <property type="match status" value="1"/>
</dbReference>
<comment type="similarity">
    <text evidence="17">Belongs to the adenylyl cyclase class-4/guanylyl cyclase family.</text>
</comment>
<evidence type="ECO:0000256" key="6">
    <source>
        <dbReference type="ARBA" id="ARBA00022723"/>
    </source>
</evidence>
<evidence type="ECO:0000256" key="11">
    <source>
        <dbReference type="ARBA" id="ARBA00022998"/>
    </source>
</evidence>
<keyword evidence="7" id="KW-0547">Nucleotide-binding</keyword>
<dbReference type="InterPro" id="IPR001054">
    <property type="entry name" value="A/G_cyclase"/>
</dbReference>
<feature type="chain" id="PRO_5003310198" description="Adenylate cyclase" evidence="19">
    <location>
        <begin position="22"/>
        <end position="525"/>
    </location>
</feature>
<feature type="domain" description="Guanylate cyclase" evidence="20">
    <location>
        <begin position="349"/>
        <end position="480"/>
    </location>
</feature>
<keyword evidence="11" id="KW-0115">cAMP biosynthesis</keyword>
<evidence type="ECO:0000313" key="22">
    <source>
        <dbReference type="Proteomes" id="UP000008461"/>
    </source>
</evidence>
<evidence type="ECO:0000256" key="5">
    <source>
        <dbReference type="ARBA" id="ARBA00022692"/>
    </source>
</evidence>
<keyword evidence="22" id="KW-1185">Reference proteome</keyword>
<dbReference type="EMBL" id="CP002691">
    <property type="protein sequence ID" value="AEE54210.1"/>
    <property type="molecule type" value="Genomic_DNA"/>
</dbReference>
<keyword evidence="9" id="KW-0460">Magnesium</keyword>
<evidence type="ECO:0000313" key="21">
    <source>
        <dbReference type="EMBL" id="AEE54210.1"/>
    </source>
</evidence>
<evidence type="ECO:0000256" key="19">
    <source>
        <dbReference type="SAM" id="SignalP"/>
    </source>
</evidence>
<dbReference type="SMART" id="SM00044">
    <property type="entry name" value="CYCc"/>
    <property type="match status" value="1"/>
</dbReference>
<dbReference type="GO" id="GO:0046872">
    <property type="term" value="F:metal ion binding"/>
    <property type="evidence" value="ECO:0007669"/>
    <property type="project" value="UniProtKB-KW"/>
</dbReference>
<evidence type="ECO:0000259" key="20">
    <source>
        <dbReference type="PROSITE" id="PS50125"/>
    </source>
</evidence>
<dbReference type="EC" id="4.6.1.1" evidence="3"/>
<evidence type="ECO:0000256" key="13">
    <source>
        <dbReference type="ARBA" id="ARBA00023239"/>
    </source>
</evidence>
<dbReference type="Pfam" id="PF00211">
    <property type="entry name" value="Guanylate_cyc"/>
    <property type="match status" value="1"/>
</dbReference>
<dbReference type="OrthoDB" id="9806704at2"/>
<dbReference type="PROSITE" id="PS50125">
    <property type="entry name" value="GUANYLATE_CYCLASE_2"/>
    <property type="match status" value="1"/>
</dbReference>
<evidence type="ECO:0000256" key="9">
    <source>
        <dbReference type="ARBA" id="ARBA00022842"/>
    </source>
</evidence>
<dbReference type="GO" id="GO:0006171">
    <property type="term" value="P:cAMP biosynthetic process"/>
    <property type="evidence" value="ECO:0007669"/>
    <property type="project" value="UniProtKB-KW"/>
</dbReference>
<evidence type="ECO:0000256" key="1">
    <source>
        <dbReference type="ARBA" id="ARBA00001593"/>
    </source>
</evidence>
<protein>
    <recommendedName>
        <fullName evidence="4">Adenylate cyclase</fullName>
        <ecNumber evidence="3">4.6.1.1</ecNumber>
    </recommendedName>
    <alternativeName>
        <fullName evidence="14">ATP pyrophosphate-lyase</fullName>
    </alternativeName>
    <alternativeName>
        <fullName evidence="15">Adenylyl cyclase</fullName>
    </alternativeName>
</protein>
<evidence type="ECO:0000256" key="4">
    <source>
        <dbReference type="ARBA" id="ARBA00021420"/>
    </source>
</evidence>
<evidence type="ECO:0000256" key="15">
    <source>
        <dbReference type="ARBA" id="ARBA00032637"/>
    </source>
</evidence>
<dbReference type="PROSITE" id="PS00452">
    <property type="entry name" value="GUANYLATE_CYCLASE_1"/>
    <property type="match status" value="1"/>
</dbReference>
<keyword evidence="5 18" id="KW-0812">Transmembrane</keyword>
<keyword evidence="12 18" id="KW-0472">Membrane</keyword>
<evidence type="ECO:0000256" key="12">
    <source>
        <dbReference type="ARBA" id="ARBA00023136"/>
    </source>
</evidence>
<evidence type="ECO:0000256" key="3">
    <source>
        <dbReference type="ARBA" id="ARBA00012201"/>
    </source>
</evidence>
<evidence type="ECO:0000256" key="10">
    <source>
        <dbReference type="ARBA" id="ARBA00022989"/>
    </source>
</evidence>
<evidence type="ECO:0000256" key="7">
    <source>
        <dbReference type="ARBA" id="ARBA00022741"/>
    </source>
</evidence>
<name>F4KQ49_HALH1</name>
<dbReference type="PANTHER" id="PTHR11920">
    <property type="entry name" value="GUANYLYL CYCLASE"/>
    <property type="match status" value="1"/>
</dbReference>
<dbReference type="GO" id="GO:0005886">
    <property type="term" value="C:plasma membrane"/>
    <property type="evidence" value="ECO:0007669"/>
    <property type="project" value="UniProtKB-ARBA"/>
</dbReference>
<dbReference type="KEGG" id="hhy:Halhy_6391"/>
<organism evidence="21 22">
    <name type="scientific">Haliscomenobacter hydrossis (strain ATCC 27775 / DSM 1100 / LMG 10767 / O)</name>
    <dbReference type="NCBI Taxonomy" id="760192"/>
    <lineage>
        <taxon>Bacteria</taxon>
        <taxon>Pseudomonadati</taxon>
        <taxon>Bacteroidota</taxon>
        <taxon>Saprospiria</taxon>
        <taxon>Saprospirales</taxon>
        <taxon>Haliscomenobacteraceae</taxon>
        <taxon>Haliscomenobacter</taxon>
    </lineage>
</organism>
<comment type="subunit">
    <text evidence="16">Homodimer. Can also exist as monomer.</text>
</comment>
<reference key="2">
    <citation type="submission" date="2011-04" db="EMBL/GenBank/DDBJ databases">
        <title>Complete sequence of chromosome of Haliscomenobacter hydrossis DSM 1100.</title>
        <authorList>
            <consortium name="US DOE Joint Genome Institute (JGI-PGF)"/>
            <person name="Lucas S."/>
            <person name="Han J."/>
            <person name="Lapidus A."/>
            <person name="Bruce D."/>
            <person name="Goodwin L."/>
            <person name="Pitluck S."/>
            <person name="Peters L."/>
            <person name="Kyrpides N."/>
            <person name="Mavromatis K."/>
            <person name="Ivanova N."/>
            <person name="Ovchinnikova G."/>
            <person name="Pagani I."/>
            <person name="Daligault H."/>
            <person name="Detter J.C."/>
            <person name="Han C."/>
            <person name="Land M."/>
            <person name="Hauser L."/>
            <person name="Markowitz V."/>
            <person name="Cheng J.-F."/>
            <person name="Hugenholtz P."/>
            <person name="Woyke T."/>
            <person name="Wu D."/>
            <person name="Verbarg S."/>
            <person name="Frueling A."/>
            <person name="Brambilla E."/>
            <person name="Klenk H.-P."/>
            <person name="Eisen J.A."/>
        </authorList>
    </citation>
    <scope>NUCLEOTIDE SEQUENCE</scope>
    <source>
        <strain>DSM 1100</strain>
    </source>
</reference>
<dbReference type="InterPro" id="IPR029787">
    <property type="entry name" value="Nucleotide_cyclase"/>
</dbReference>
<keyword evidence="10 18" id="KW-1133">Transmembrane helix</keyword>
<reference evidence="21 22" key="1">
    <citation type="journal article" date="2011" name="Stand. Genomic Sci.">
        <title>Complete genome sequence of Haliscomenobacter hydrossis type strain (O).</title>
        <authorList>
            <consortium name="US DOE Joint Genome Institute (JGI-PGF)"/>
            <person name="Daligault H."/>
            <person name="Lapidus A."/>
            <person name="Zeytun A."/>
            <person name="Nolan M."/>
            <person name="Lucas S."/>
            <person name="Del Rio T.G."/>
            <person name="Tice H."/>
            <person name="Cheng J.F."/>
            <person name="Tapia R."/>
            <person name="Han C."/>
            <person name="Goodwin L."/>
            <person name="Pitluck S."/>
            <person name="Liolios K."/>
            <person name="Pagani I."/>
            <person name="Ivanova N."/>
            <person name="Huntemann M."/>
            <person name="Mavromatis K."/>
            <person name="Mikhailova N."/>
            <person name="Pati A."/>
            <person name="Chen A."/>
            <person name="Palaniappan K."/>
            <person name="Land M."/>
            <person name="Hauser L."/>
            <person name="Brambilla E.M."/>
            <person name="Rohde M."/>
            <person name="Verbarg S."/>
            <person name="Goker M."/>
            <person name="Bristow J."/>
            <person name="Eisen J.A."/>
            <person name="Markowitz V."/>
            <person name="Hugenholtz P."/>
            <person name="Kyrpides N.C."/>
            <person name="Klenk H.P."/>
            <person name="Woyke T."/>
        </authorList>
    </citation>
    <scope>NUCLEOTIDE SEQUENCE [LARGE SCALE GENOMIC DNA]</scope>
    <source>
        <strain evidence="22">ATCC 27775 / DSM 1100 / LMG 10767 / O</strain>
    </source>
</reference>
<dbReference type="InterPro" id="IPR050401">
    <property type="entry name" value="Cyclic_nucleotide_synthase"/>
</dbReference>